<protein>
    <recommendedName>
        <fullName evidence="7">Thymidylate synthase/dCMP hydroxymethylase domain-containing protein</fullName>
    </recommendedName>
</protein>
<dbReference type="GO" id="GO:0004799">
    <property type="term" value="F:thymidylate synthase activity"/>
    <property type="evidence" value="ECO:0007669"/>
    <property type="project" value="TreeGrafter"/>
</dbReference>
<evidence type="ECO:0000256" key="2">
    <source>
        <dbReference type="ARBA" id="ARBA00022679"/>
    </source>
</evidence>
<accession>A0A0F7FIR4</accession>
<dbReference type="EMBL" id="CP009961">
    <property type="protein sequence ID" value="AKG38725.1"/>
    <property type="molecule type" value="Genomic_DNA"/>
</dbReference>
<dbReference type="Gene3D" id="3.30.572.10">
    <property type="entry name" value="Thymidylate synthase/dCMP hydroxymethylase domain"/>
    <property type="match status" value="1"/>
</dbReference>
<dbReference type="PANTHER" id="PTHR11548:SF1">
    <property type="entry name" value="THYMIDYLATE SYNTHASE 1"/>
    <property type="match status" value="1"/>
</dbReference>
<dbReference type="PATRIC" id="fig|1550241.5.peg.1009"/>
<feature type="domain" description="DUF4346" evidence="4">
    <location>
        <begin position="384"/>
        <end position="458"/>
    </location>
</feature>
<dbReference type="SUPFAM" id="SSF55831">
    <property type="entry name" value="Thymidylate synthase/dCMP hydroxymethylase"/>
    <property type="match status" value="1"/>
</dbReference>
<sequence>MPDVVVLNPKSNVSIVTLWTKKEFVLDLLKRLEVDAKVNIVGTLYTMYGINHLLYTLSKHPEINTLVVFGADLSGSGKALIELFQGSVPEGLRLMWPLEKLKPILGTVKVIDLREEFSKGAYQSIALVINREFAPGIYRDIVNIELVEVRSTSWPSQISGLHIVEDNLVRAWAKLVDAVLTWGYLKGTEYGEMQKQLLGSTIVLYAEEALKTSHKLQRYFSREELERHVEALLEGVSGASYSYGDRLRRHRVAGDQIATLVSKLASNPSTRRAVALTWDFEIDPKSKDPPCLIIVQGDLSGYRYNQLAYFRSHDAYAGWPVNTYGLLRLMEEISRQLSDKTGNNVRPGFLTVISGSLHLYEHDWARVKELVENERKSFTAFVPDPKGNFIIRVEDGLILLEHRDQTGALVTSFRGKSAKELLEKINLDALLPRHAAYLARELYRAENALREGEEYIQDAV</sequence>
<keyword evidence="2" id="KW-0808">Transferase</keyword>
<organism evidence="5 6">
    <name type="scientific">Infirmifilum uzonense</name>
    <dbReference type="NCBI Taxonomy" id="1550241"/>
    <lineage>
        <taxon>Archaea</taxon>
        <taxon>Thermoproteota</taxon>
        <taxon>Thermoprotei</taxon>
        <taxon>Thermofilales</taxon>
        <taxon>Thermofilaceae</taxon>
        <taxon>Infirmifilum</taxon>
    </lineage>
</organism>
<dbReference type="GO" id="GO:0005829">
    <property type="term" value="C:cytosol"/>
    <property type="evidence" value="ECO:0007669"/>
    <property type="project" value="TreeGrafter"/>
</dbReference>
<dbReference type="HOGENOM" id="CLU_042142_0_0_2"/>
<evidence type="ECO:0000259" key="3">
    <source>
        <dbReference type="Pfam" id="PF00303"/>
    </source>
</evidence>
<dbReference type="InterPro" id="IPR036926">
    <property type="entry name" value="Thymidate_synth/dCMP_Mease_sf"/>
</dbReference>
<keyword evidence="6" id="KW-1185">Reference proteome</keyword>
<feature type="domain" description="Thymidylate synthase/dCMP hydroxymethylase" evidence="3">
    <location>
        <begin position="243"/>
        <end position="380"/>
    </location>
</feature>
<dbReference type="InterPro" id="IPR025595">
    <property type="entry name" value="PterinBD-DUF4346"/>
</dbReference>
<dbReference type="STRING" id="1550241.MA03_04775"/>
<evidence type="ECO:0000259" key="4">
    <source>
        <dbReference type="Pfam" id="PF14251"/>
    </source>
</evidence>
<dbReference type="KEGG" id="thf:MA03_04775"/>
<dbReference type="GO" id="GO:0032259">
    <property type="term" value="P:methylation"/>
    <property type="evidence" value="ECO:0007669"/>
    <property type="project" value="UniProtKB-KW"/>
</dbReference>
<proteinExistence type="predicted"/>
<dbReference type="PANTHER" id="PTHR11548">
    <property type="entry name" value="THYMIDYLATE SYNTHASE 1"/>
    <property type="match status" value="1"/>
</dbReference>
<dbReference type="GO" id="GO:0006231">
    <property type="term" value="P:dTMP biosynthetic process"/>
    <property type="evidence" value="ECO:0007669"/>
    <property type="project" value="TreeGrafter"/>
</dbReference>
<dbReference type="OrthoDB" id="50118at2157"/>
<dbReference type="Proteomes" id="UP000067434">
    <property type="component" value="Chromosome"/>
</dbReference>
<gene>
    <name evidence="5" type="ORF">MA03_04775</name>
</gene>
<evidence type="ECO:0000256" key="1">
    <source>
        <dbReference type="ARBA" id="ARBA00022603"/>
    </source>
</evidence>
<evidence type="ECO:0000313" key="5">
    <source>
        <dbReference type="EMBL" id="AKG38725.1"/>
    </source>
</evidence>
<reference evidence="5 6" key="1">
    <citation type="journal article" date="2015" name="Stand. Genomic Sci.">
        <title>Complete genome sequence of and proposal of Thermofilum uzonense sp. nov. a novel hyperthermophilic crenarchaeon and emended description of the genus Thermofilum.</title>
        <authorList>
            <person name="Toshchakov S.V."/>
            <person name="Korzhenkov A.A."/>
            <person name="Samarov N.I."/>
            <person name="Mazunin I.O."/>
            <person name="Mozhey O.I."/>
            <person name="Shmyr I.S."/>
            <person name="Derbikova K.S."/>
            <person name="Taranov E.A."/>
            <person name="Dominova I.N."/>
            <person name="Bonch-Osmolovskaya E.A."/>
            <person name="Patrushev M.V."/>
            <person name="Podosokorskaya O.A."/>
            <person name="Kublanov I.V."/>
        </authorList>
    </citation>
    <scope>NUCLEOTIDE SEQUENCE [LARGE SCALE GENOMIC DNA]</scope>
    <source>
        <strain evidence="5 6">1807-2</strain>
    </source>
</reference>
<evidence type="ECO:0008006" key="7">
    <source>
        <dbReference type="Google" id="ProtNLM"/>
    </source>
</evidence>
<dbReference type="RefSeq" id="WP_052884179.1">
    <property type="nucleotide sequence ID" value="NZ_CP009961.1"/>
</dbReference>
<dbReference type="GeneID" id="25401520"/>
<dbReference type="Pfam" id="PF14251">
    <property type="entry name" value="PterinBD-DUF4346"/>
    <property type="match status" value="1"/>
</dbReference>
<dbReference type="Pfam" id="PF00303">
    <property type="entry name" value="Thymidylat_synt"/>
    <property type="match status" value="1"/>
</dbReference>
<evidence type="ECO:0000313" key="6">
    <source>
        <dbReference type="Proteomes" id="UP000067434"/>
    </source>
</evidence>
<dbReference type="InterPro" id="IPR023451">
    <property type="entry name" value="Thymidate_synth/dCMP_Mease_dom"/>
</dbReference>
<keyword evidence="1" id="KW-0489">Methyltransferase</keyword>
<name>A0A0F7FIR4_9CREN</name>
<dbReference type="InterPro" id="IPR045097">
    <property type="entry name" value="Thymidate_synth/dCMP_Mease"/>
</dbReference>
<dbReference type="AlphaFoldDB" id="A0A0F7FIR4"/>